<feature type="region of interest" description="Disordered" evidence="1">
    <location>
        <begin position="30"/>
        <end position="54"/>
    </location>
</feature>
<organism evidence="2 3">
    <name type="scientific">Methanosarcina flavescens</name>
    <dbReference type="NCBI Taxonomy" id="1715806"/>
    <lineage>
        <taxon>Archaea</taxon>
        <taxon>Methanobacteriati</taxon>
        <taxon>Methanobacteriota</taxon>
        <taxon>Stenosarchaea group</taxon>
        <taxon>Methanomicrobia</taxon>
        <taxon>Methanosarcinales</taxon>
        <taxon>Methanosarcinaceae</taxon>
        <taxon>Methanosarcina</taxon>
    </lineage>
</organism>
<dbReference type="RefSeq" id="WP_167829510.1">
    <property type="nucleotide sequence ID" value="NZ_CP032683.1"/>
</dbReference>
<dbReference type="Proteomes" id="UP000585579">
    <property type="component" value="Unassembled WGS sequence"/>
</dbReference>
<evidence type="ECO:0000256" key="1">
    <source>
        <dbReference type="SAM" id="MobiDB-lite"/>
    </source>
</evidence>
<reference evidence="2 3" key="1">
    <citation type="journal article" date="2020" name="Biotechnol. Biofuels">
        <title>New insights from the biogas microbiome by comprehensive genome-resolved metagenomics of nearly 1600 species originating from multiple anaerobic digesters.</title>
        <authorList>
            <person name="Campanaro S."/>
            <person name="Treu L."/>
            <person name="Rodriguez-R L.M."/>
            <person name="Kovalovszki A."/>
            <person name="Ziels R.M."/>
            <person name="Maus I."/>
            <person name="Zhu X."/>
            <person name="Kougias P.G."/>
            <person name="Basile A."/>
            <person name="Luo G."/>
            <person name="Schluter A."/>
            <person name="Konstantinidis K.T."/>
            <person name="Angelidaki I."/>
        </authorList>
    </citation>
    <scope>NUCLEOTIDE SEQUENCE [LARGE SCALE GENOMIC DNA]</scope>
    <source>
        <strain evidence="2">AS22ysBPME_46</strain>
    </source>
</reference>
<sequence length="54" mass="6546">MDEYIYFKFFSIQDRYLSYENFRRDAFEKQETAGGQEKKQDKKERKAALEAALN</sequence>
<dbReference type="EMBL" id="JAAYQL010000060">
    <property type="protein sequence ID" value="NLK33139.1"/>
    <property type="molecule type" value="Genomic_DNA"/>
</dbReference>
<dbReference type="GeneID" id="53686897"/>
<protein>
    <submittedName>
        <fullName evidence="2">Uncharacterized protein</fullName>
    </submittedName>
</protein>
<proteinExistence type="predicted"/>
<comment type="caution">
    <text evidence="2">The sequence shown here is derived from an EMBL/GenBank/DDBJ whole genome shotgun (WGS) entry which is preliminary data.</text>
</comment>
<feature type="compositionally biased region" description="Basic and acidic residues" evidence="1">
    <location>
        <begin position="30"/>
        <end position="48"/>
    </location>
</feature>
<accession>A0A7K4AWS4</accession>
<gene>
    <name evidence="2" type="ORF">GX302_10030</name>
</gene>
<dbReference type="AlphaFoldDB" id="A0A7K4AWS4"/>
<dbReference type="OrthoDB" id="378807at2157"/>
<evidence type="ECO:0000313" key="3">
    <source>
        <dbReference type="Proteomes" id="UP000585579"/>
    </source>
</evidence>
<name>A0A7K4AWS4_9EURY</name>
<evidence type="ECO:0000313" key="2">
    <source>
        <dbReference type="EMBL" id="NLK33139.1"/>
    </source>
</evidence>